<proteinExistence type="predicted"/>
<reference evidence="2 3" key="1">
    <citation type="submission" date="2018-10" db="EMBL/GenBank/DDBJ databases">
        <title>Genomic Encyclopedia of Archaeal and Bacterial Type Strains, Phase II (KMG-II): from individual species to whole genera.</title>
        <authorList>
            <person name="Goeker M."/>
        </authorList>
    </citation>
    <scope>NUCLEOTIDE SEQUENCE [LARGE SCALE GENOMIC DNA]</scope>
    <source>
        <strain evidence="2 3">DSM 29537</strain>
    </source>
</reference>
<evidence type="ECO:0000313" key="3">
    <source>
        <dbReference type="Proteomes" id="UP000277579"/>
    </source>
</evidence>
<dbReference type="AlphaFoldDB" id="A0A495MJ41"/>
<protein>
    <submittedName>
        <fullName evidence="2">Putative RNase toxin 23 of polymorphic toxin system</fullName>
    </submittedName>
</protein>
<dbReference type="OrthoDB" id="1319710at2"/>
<dbReference type="EMBL" id="RBLC01000001">
    <property type="protein sequence ID" value="RKS26004.1"/>
    <property type="molecule type" value="Genomic_DNA"/>
</dbReference>
<dbReference type="Proteomes" id="UP000277579">
    <property type="component" value="Unassembled WGS sequence"/>
</dbReference>
<dbReference type="RefSeq" id="WP_121375365.1">
    <property type="nucleotide sequence ID" value="NZ_RBLC01000001.1"/>
</dbReference>
<organism evidence="2 3">
    <name type="scientific">Flavobacterium endophyticum</name>
    <dbReference type="NCBI Taxonomy" id="1540163"/>
    <lineage>
        <taxon>Bacteria</taxon>
        <taxon>Pseudomonadati</taxon>
        <taxon>Bacteroidota</taxon>
        <taxon>Flavobacteriia</taxon>
        <taxon>Flavobacteriales</taxon>
        <taxon>Flavobacteriaceae</taxon>
        <taxon>Flavobacterium</taxon>
    </lineage>
</organism>
<sequence>MDELNTKFFIGLSWHFGGGPKSYFSGTAGVGVSRRFGPVEPGINIAINAYNGGIGTRSDSNAMNFDTVLTGKITAGGGHANPMSVYPLHMESGTGMEDTYRYSATLGTSLILNNNNRNQQVGFLQLRASDFGFQFYNDFGGFKKIGIADGHDRWWTGGGKVIVGNNRSSYQMIVASDVFTADTDSENVLDSEAADRSLKEFEQRHIGSSGFEKFSDKAFNYTPTSASEVGQEFLNAKRGGVAWNPNAHSFDLNQGRTSFHARTPQGSFGINGLGQSHMYSQDLIHRFINFHLIPSERPNYWEVQTGPNINTGF</sequence>
<name>A0A495MJ41_9FLAO</name>
<dbReference type="Pfam" id="PF15528">
    <property type="entry name" value="Ntox23"/>
    <property type="match status" value="1"/>
</dbReference>
<evidence type="ECO:0000313" key="2">
    <source>
        <dbReference type="EMBL" id="RKS26004.1"/>
    </source>
</evidence>
<comment type="caution">
    <text evidence="2">The sequence shown here is derived from an EMBL/GenBank/DDBJ whole genome shotgun (WGS) entry which is preliminary data.</text>
</comment>
<accession>A0A495MJ41</accession>
<keyword evidence="3" id="KW-1185">Reference proteome</keyword>
<evidence type="ECO:0000259" key="1">
    <source>
        <dbReference type="Pfam" id="PF15528"/>
    </source>
</evidence>
<gene>
    <name evidence="2" type="ORF">CLV94_1055</name>
</gene>
<dbReference type="InterPro" id="IPR029115">
    <property type="entry name" value="Ntox23"/>
</dbReference>
<feature type="domain" description="Bacterial toxin 23" evidence="1">
    <location>
        <begin position="87"/>
        <end position="200"/>
    </location>
</feature>